<organism evidence="1">
    <name type="scientific">hydrothermal vent metagenome</name>
    <dbReference type="NCBI Taxonomy" id="652676"/>
    <lineage>
        <taxon>unclassified sequences</taxon>
        <taxon>metagenomes</taxon>
        <taxon>ecological metagenomes</taxon>
    </lineage>
</organism>
<name>A0A3B1AK74_9ZZZZ</name>
<dbReference type="AlphaFoldDB" id="A0A3B1AK74"/>
<sequence>MADAFGQLLKIDYILYNGDLEIETGSKTSLAVQPQAK</sequence>
<reference evidence="1" key="1">
    <citation type="submission" date="2018-06" db="EMBL/GenBank/DDBJ databases">
        <authorList>
            <person name="Zhirakovskaya E."/>
        </authorList>
    </citation>
    <scope>NUCLEOTIDE SEQUENCE</scope>
</reference>
<accession>A0A3B1AK74</accession>
<evidence type="ECO:0000313" key="1">
    <source>
        <dbReference type="EMBL" id="VAX00443.1"/>
    </source>
</evidence>
<protein>
    <submittedName>
        <fullName evidence="1">Uncharacterized protein</fullName>
    </submittedName>
</protein>
<proteinExistence type="predicted"/>
<dbReference type="EMBL" id="UOFR01000076">
    <property type="protein sequence ID" value="VAX00443.1"/>
    <property type="molecule type" value="Genomic_DNA"/>
</dbReference>
<gene>
    <name evidence="1" type="ORF">MNBD_GAMMA21-98</name>
</gene>